<name>U6B6C6_9HYPH</name>
<accession>U6B6C6</accession>
<keyword evidence="12" id="KW-1185">Reference proteome</keyword>
<dbReference type="eggNOG" id="COG0491">
    <property type="taxonomic scope" value="Bacteria"/>
</dbReference>
<dbReference type="GO" id="GO:0019243">
    <property type="term" value="P:methylglyoxal catabolic process to D-lactate via S-lactoyl-glutathione"/>
    <property type="evidence" value="ECO:0007669"/>
    <property type="project" value="UniProtKB-UniRule"/>
</dbReference>
<keyword evidence="7 11" id="KW-0378">Hydrolase</keyword>
<dbReference type="InterPro" id="IPR032282">
    <property type="entry name" value="HAGH_C"/>
</dbReference>
<dbReference type="PATRIC" id="fig|1261131.3.peg.961"/>
<evidence type="ECO:0000256" key="1">
    <source>
        <dbReference type="ARBA" id="ARBA00001623"/>
    </source>
</evidence>
<dbReference type="AlphaFoldDB" id="U6B6C6"/>
<dbReference type="SUPFAM" id="SSF56281">
    <property type="entry name" value="Metallo-hydrolase/oxidoreductase"/>
    <property type="match status" value="1"/>
</dbReference>
<keyword evidence="6" id="KW-0479">Metal-binding</keyword>
<evidence type="ECO:0000256" key="4">
    <source>
        <dbReference type="ARBA" id="ARBA00006759"/>
    </source>
</evidence>
<dbReference type="Gene3D" id="3.60.15.10">
    <property type="entry name" value="Ribonuclease Z/Hydroxyacylglutathione hydrolase-like"/>
    <property type="match status" value="1"/>
</dbReference>
<evidence type="ECO:0000256" key="5">
    <source>
        <dbReference type="ARBA" id="ARBA00011917"/>
    </source>
</evidence>
<evidence type="ECO:0000256" key="6">
    <source>
        <dbReference type="ARBA" id="ARBA00022723"/>
    </source>
</evidence>
<comment type="catalytic activity">
    <reaction evidence="1">
        <text>an S-(2-hydroxyacyl)glutathione + H2O = a 2-hydroxy carboxylate + glutathione + H(+)</text>
        <dbReference type="Rhea" id="RHEA:21864"/>
        <dbReference type="ChEBI" id="CHEBI:15377"/>
        <dbReference type="ChEBI" id="CHEBI:15378"/>
        <dbReference type="ChEBI" id="CHEBI:57925"/>
        <dbReference type="ChEBI" id="CHEBI:58896"/>
        <dbReference type="ChEBI" id="CHEBI:71261"/>
        <dbReference type="EC" id="3.1.2.6"/>
    </reaction>
</comment>
<dbReference type="STRING" id="1261131.lam_1001"/>
<dbReference type="KEGG" id="lar:lam_1001"/>
<dbReference type="EC" id="3.1.2.6" evidence="5 9"/>
<feature type="domain" description="Metallo-beta-lactamase" evidence="10">
    <location>
        <begin position="1"/>
        <end position="131"/>
    </location>
</feature>
<comment type="cofactor">
    <cofactor evidence="2">
        <name>Zn(2+)</name>
        <dbReference type="ChEBI" id="CHEBI:29105"/>
    </cofactor>
</comment>
<dbReference type="InterPro" id="IPR050110">
    <property type="entry name" value="Glyoxalase_II_hydrolase"/>
</dbReference>
<dbReference type="SMART" id="SM00849">
    <property type="entry name" value="Lactamase_B"/>
    <property type="match status" value="1"/>
</dbReference>
<evidence type="ECO:0000256" key="8">
    <source>
        <dbReference type="ARBA" id="ARBA00022833"/>
    </source>
</evidence>
<dbReference type="Pfam" id="PF00753">
    <property type="entry name" value="Lactamase_B"/>
    <property type="match status" value="1"/>
</dbReference>
<keyword evidence="8" id="KW-0862">Zinc</keyword>
<dbReference type="PANTHER" id="PTHR43705:SF1">
    <property type="entry name" value="HYDROXYACYLGLUTATHIONE HYDROLASE GLOB"/>
    <property type="match status" value="1"/>
</dbReference>
<dbReference type="CDD" id="cd07723">
    <property type="entry name" value="hydroxyacylglutathione_hydrolase_MBL-fold"/>
    <property type="match status" value="1"/>
</dbReference>
<dbReference type="HOGENOM" id="CLU_030571_4_1_5"/>
<dbReference type="NCBIfam" id="TIGR03413">
    <property type="entry name" value="GSH_gloB"/>
    <property type="match status" value="1"/>
</dbReference>
<gene>
    <name evidence="11" type="primary">gloB</name>
    <name evidence="11" type="ORF">lam_1001</name>
</gene>
<dbReference type="Pfam" id="PF16123">
    <property type="entry name" value="HAGH_C"/>
    <property type="match status" value="1"/>
</dbReference>
<evidence type="ECO:0000256" key="7">
    <source>
        <dbReference type="ARBA" id="ARBA00022801"/>
    </source>
</evidence>
<evidence type="ECO:0000256" key="3">
    <source>
        <dbReference type="ARBA" id="ARBA00004963"/>
    </source>
</evidence>
<evidence type="ECO:0000256" key="9">
    <source>
        <dbReference type="NCBIfam" id="TIGR03413"/>
    </source>
</evidence>
<dbReference type="Proteomes" id="UP000017862">
    <property type="component" value="Chromosome"/>
</dbReference>
<proteinExistence type="inferred from homology"/>
<dbReference type="InterPro" id="IPR017782">
    <property type="entry name" value="Hydroxyacylglutathione_Hdrlase"/>
</dbReference>
<protein>
    <recommendedName>
        <fullName evidence="5 9">Hydroxyacylglutathione hydrolase</fullName>
        <ecNumber evidence="5 9">3.1.2.6</ecNumber>
    </recommendedName>
</protein>
<dbReference type="InterPro" id="IPR036866">
    <property type="entry name" value="RibonucZ/Hydroxyglut_hydro"/>
</dbReference>
<comment type="similarity">
    <text evidence="4">Belongs to the metallo-beta-lactamase superfamily. Glyoxalase II family.</text>
</comment>
<evidence type="ECO:0000256" key="2">
    <source>
        <dbReference type="ARBA" id="ARBA00001947"/>
    </source>
</evidence>
<dbReference type="InterPro" id="IPR035680">
    <property type="entry name" value="Clx_II_MBL"/>
</dbReference>
<dbReference type="InterPro" id="IPR001279">
    <property type="entry name" value="Metallo-B-lactamas"/>
</dbReference>
<dbReference type="GO" id="GO:0046872">
    <property type="term" value="F:metal ion binding"/>
    <property type="evidence" value="ECO:0007669"/>
    <property type="project" value="UniProtKB-KW"/>
</dbReference>
<dbReference type="GO" id="GO:0004416">
    <property type="term" value="F:hydroxyacylglutathione hydrolase activity"/>
    <property type="evidence" value="ECO:0007669"/>
    <property type="project" value="UniProtKB-UniRule"/>
</dbReference>
<evidence type="ECO:0000259" key="10">
    <source>
        <dbReference type="SMART" id="SM00849"/>
    </source>
</evidence>
<dbReference type="PIRSF" id="PIRSF005457">
    <property type="entry name" value="Glx"/>
    <property type="match status" value="1"/>
</dbReference>
<sequence>MLDKKKWNLTHIFNTHHHSDHTIANLELKNIFDCIVFGPLIELDKIPGINHGLICGEIITFGEHPVRIIATPGHTKGHICYHFLEDNIIFVGDTLFSIGCGKIYKNSYHEMFESLKKIKSLPEKTQIYFGHEYTYNNARFALSFDSNNLELQKYFARIEYLYNTKIYTNPTMLSIEKKTNPFLRTENLILRKNIQMEDASEIDFFTELRRRKDLFK</sequence>
<evidence type="ECO:0000313" key="11">
    <source>
        <dbReference type="EMBL" id="AHA28329.1"/>
    </source>
</evidence>
<organism evidence="11 12">
    <name type="scientific">Candidatus Liberibacter americanus str. Sao Paulo</name>
    <dbReference type="NCBI Taxonomy" id="1261131"/>
    <lineage>
        <taxon>Bacteria</taxon>
        <taxon>Pseudomonadati</taxon>
        <taxon>Pseudomonadota</taxon>
        <taxon>Alphaproteobacteria</taxon>
        <taxon>Hyphomicrobiales</taxon>
        <taxon>Rhizobiaceae</taxon>
        <taxon>Liberibacter</taxon>
    </lineage>
</organism>
<dbReference type="PANTHER" id="PTHR43705">
    <property type="entry name" value="HYDROXYACYLGLUTATHIONE HYDROLASE"/>
    <property type="match status" value="1"/>
</dbReference>
<reference evidence="11 12" key="1">
    <citation type="journal article" date="2014" name="Mol. Plant Microbe Interact.">
        <title>The complete genome sequence of Candidatus Liberibacter americanus, associated with citrus Huanglongbing.</title>
        <authorList>
            <person name="Wulff N.A."/>
            <person name="Zhang S."/>
            <person name="Setubal J.C."/>
            <person name="Almeida N.F."/>
            <person name="Martins E.C."/>
            <person name="Harakava R."/>
            <person name="Kumar D."/>
            <person name="Rangel L.T."/>
            <person name="Foissac X."/>
            <person name="Bove J."/>
            <person name="Gabriel D.W."/>
        </authorList>
    </citation>
    <scope>NUCLEOTIDE SEQUENCE [LARGE SCALE GENOMIC DNA]</scope>
    <source>
        <strain evidence="11 12">Sao Paulo</strain>
    </source>
</reference>
<evidence type="ECO:0000313" key="12">
    <source>
        <dbReference type="Proteomes" id="UP000017862"/>
    </source>
</evidence>
<comment type="pathway">
    <text evidence="3">Secondary metabolite metabolism; methylglyoxal degradation; (R)-lactate from methylglyoxal: step 2/2.</text>
</comment>
<dbReference type="EMBL" id="CP006604">
    <property type="protein sequence ID" value="AHA28329.1"/>
    <property type="molecule type" value="Genomic_DNA"/>
</dbReference>